<dbReference type="InterPro" id="IPR013783">
    <property type="entry name" value="Ig-like_fold"/>
</dbReference>
<evidence type="ECO:0000256" key="1">
    <source>
        <dbReference type="SAM" id="SignalP"/>
    </source>
</evidence>
<gene>
    <name evidence="2" type="ORF">HAHE_16170</name>
</gene>
<accession>A0ABM7R950</accession>
<dbReference type="Proteomes" id="UP001374893">
    <property type="component" value="Chromosome"/>
</dbReference>
<dbReference type="Pfam" id="PF05638">
    <property type="entry name" value="T6SS_HCP"/>
    <property type="match status" value="1"/>
</dbReference>
<keyword evidence="3" id="KW-1185">Reference proteome</keyword>
<sequence>MIRSLQTAAVMAAFATADLAGAADEHAWMEFDPVIEGEATDPVHPDWIVVNGFELVGPLVVGTPGSVSLRKPVDKSSPLLFQACATATVSDSVTIDFDGPVEGVLLSRIELDDVVVSRWSSEGAGDPEEFLTLDFQSITFTYYTLSDSSFATIDLVTGTSSSGSGDGTDGDRDGMADSWETLNGLVVGIDDSGGDLDGDGLNNGDEFLVGSDPNSGASFFKVTVKVDPSNAAQLLLTWNSLPGKTYRILRSPDLTTPFTQIGTATATDTSTTAAVANAATLGFYRVSLEP</sequence>
<feature type="signal peptide" evidence="1">
    <location>
        <begin position="1"/>
        <end position="22"/>
    </location>
</feature>
<reference evidence="2 3" key="1">
    <citation type="submission" date="2021-06" db="EMBL/GenBank/DDBJ databases">
        <title>Complete genome of Haloferula helveola possessing various polysaccharide degrading enzymes.</title>
        <authorList>
            <person name="Takami H."/>
            <person name="Huang C."/>
            <person name="Hamasaki K."/>
        </authorList>
    </citation>
    <scope>NUCLEOTIDE SEQUENCE [LARGE SCALE GENOMIC DNA]</scope>
    <source>
        <strain evidence="2 3">CN-1</strain>
    </source>
</reference>
<proteinExistence type="predicted"/>
<organism evidence="2 3">
    <name type="scientific">Haloferula helveola</name>
    <dbReference type="NCBI Taxonomy" id="490095"/>
    <lineage>
        <taxon>Bacteria</taxon>
        <taxon>Pseudomonadati</taxon>
        <taxon>Verrucomicrobiota</taxon>
        <taxon>Verrucomicrobiia</taxon>
        <taxon>Verrucomicrobiales</taxon>
        <taxon>Verrucomicrobiaceae</taxon>
        <taxon>Haloferula</taxon>
    </lineage>
</organism>
<name>A0ABM7R950_9BACT</name>
<protein>
    <submittedName>
        <fullName evidence="2">Uncharacterized protein</fullName>
    </submittedName>
</protein>
<dbReference type="SUPFAM" id="SSF141452">
    <property type="entry name" value="Hcp1-like"/>
    <property type="match status" value="1"/>
</dbReference>
<dbReference type="Gene3D" id="2.60.40.10">
    <property type="entry name" value="Immunoglobulins"/>
    <property type="match status" value="1"/>
</dbReference>
<feature type="chain" id="PRO_5047474812" evidence="1">
    <location>
        <begin position="23"/>
        <end position="290"/>
    </location>
</feature>
<evidence type="ECO:0000313" key="2">
    <source>
        <dbReference type="EMBL" id="BCX47709.1"/>
    </source>
</evidence>
<dbReference type="InterPro" id="IPR008514">
    <property type="entry name" value="T6SS_Hcp"/>
</dbReference>
<dbReference type="EMBL" id="AP024702">
    <property type="protein sequence ID" value="BCX47709.1"/>
    <property type="molecule type" value="Genomic_DNA"/>
</dbReference>
<dbReference type="InterPro" id="IPR036624">
    <property type="entry name" value="Hcp1-lik_sf"/>
</dbReference>
<evidence type="ECO:0000313" key="3">
    <source>
        <dbReference type="Proteomes" id="UP001374893"/>
    </source>
</evidence>
<dbReference type="Gene3D" id="2.30.110.20">
    <property type="entry name" value="Hcp1-like"/>
    <property type="match status" value="1"/>
</dbReference>
<keyword evidence="1" id="KW-0732">Signal</keyword>
<dbReference type="RefSeq" id="WP_338690053.1">
    <property type="nucleotide sequence ID" value="NZ_AP024702.1"/>
</dbReference>